<dbReference type="Pfam" id="PF00012">
    <property type="entry name" value="HSP70"/>
    <property type="match status" value="1"/>
</dbReference>
<name>A0A075FSA8_9ARCH</name>
<proteinExistence type="inferred from homology"/>
<dbReference type="FunFam" id="3.30.420.40:FF:000071">
    <property type="entry name" value="Molecular chaperone DnaK"/>
    <property type="match status" value="1"/>
</dbReference>
<dbReference type="GO" id="GO:0140662">
    <property type="term" value="F:ATP-dependent protein folding chaperone"/>
    <property type="evidence" value="ECO:0007669"/>
    <property type="project" value="InterPro"/>
</dbReference>
<keyword evidence="3" id="KW-0067">ATP-binding</keyword>
<evidence type="ECO:0000313" key="5">
    <source>
        <dbReference type="EMBL" id="AIE94214.1"/>
    </source>
</evidence>
<organism evidence="5">
    <name type="scientific">uncultured marine thaumarchaeote AD1000_44_B05</name>
    <dbReference type="NCBI Taxonomy" id="1455917"/>
    <lineage>
        <taxon>Archaea</taxon>
        <taxon>Nitrososphaerota</taxon>
        <taxon>environmental samples</taxon>
    </lineage>
</organism>
<dbReference type="FunFam" id="3.90.640.10:FF:000003">
    <property type="entry name" value="Molecular chaperone DnaK"/>
    <property type="match status" value="1"/>
</dbReference>
<reference evidence="5" key="1">
    <citation type="journal article" date="2014" name="Genome Biol. Evol.">
        <title>Pangenome evidence for extensive interdomain horizontal transfer affecting lineage core and shell genes in uncultured planktonic thaumarchaeota and euryarchaeota.</title>
        <authorList>
            <person name="Deschamps P."/>
            <person name="Zivanovic Y."/>
            <person name="Moreira D."/>
            <person name="Rodriguez-Valera F."/>
            <person name="Lopez-Garcia P."/>
        </authorList>
    </citation>
    <scope>NUCLEOTIDE SEQUENCE</scope>
</reference>
<dbReference type="InterPro" id="IPR043129">
    <property type="entry name" value="ATPase_NBD"/>
</dbReference>
<dbReference type="PROSITE" id="PS00297">
    <property type="entry name" value="HSP70_1"/>
    <property type="match status" value="1"/>
</dbReference>
<dbReference type="PANTHER" id="PTHR19375">
    <property type="entry name" value="HEAT SHOCK PROTEIN 70KDA"/>
    <property type="match status" value="1"/>
</dbReference>
<evidence type="ECO:0000256" key="3">
    <source>
        <dbReference type="ARBA" id="ARBA00022840"/>
    </source>
</evidence>
<gene>
    <name evidence="5" type="primary">dnaK</name>
</gene>
<dbReference type="Gene3D" id="3.30.420.40">
    <property type="match status" value="2"/>
</dbReference>
<evidence type="ECO:0000256" key="4">
    <source>
        <dbReference type="ARBA" id="ARBA00023186"/>
    </source>
</evidence>
<dbReference type="GO" id="GO:0005524">
    <property type="term" value="F:ATP binding"/>
    <property type="evidence" value="ECO:0007669"/>
    <property type="project" value="UniProtKB-KW"/>
</dbReference>
<keyword evidence="2" id="KW-0547">Nucleotide-binding</keyword>
<dbReference type="AlphaFoldDB" id="A0A075FSA8"/>
<dbReference type="PROSITE" id="PS00329">
    <property type="entry name" value="HSP70_2"/>
    <property type="match status" value="1"/>
</dbReference>
<dbReference type="SUPFAM" id="SSF53067">
    <property type="entry name" value="Actin-like ATPase domain"/>
    <property type="match status" value="2"/>
</dbReference>
<dbReference type="PRINTS" id="PR00301">
    <property type="entry name" value="HEATSHOCK70"/>
</dbReference>
<keyword evidence="4" id="KW-0143">Chaperone</keyword>
<sequence>MTERIIGIDLGTSNSAAAIIQGGKPTIIPAAEGQTAHGKAFPSVVAFPKDGSAMLVGTPAVNQAVTNPENTITKAKRQMGTDHVYKIEGKEYKPQQISAFILQKIKKDAEAFTGDKITKAVITVPAYFDDNQRQATKDAGTIAGLEVVRIINEPTAASLAFGLDKAKQDMKILVFDFGGGTLDVSIMEMGGGVFEVMSTSGDTKLGGTDMDLAIMDYVKEEFRKKEGVDLSSDKKAMERLREACEKQRLNFLA</sequence>
<evidence type="ECO:0000256" key="1">
    <source>
        <dbReference type="ARBA" id="ARBA00007381"/>
    </source>
</evidence>
<evidence type="ECO:0000256" key="2">
    <source>
        <dbReference type="ARBA" id="ARBA00022741"/>
    </source>
</evidence>
<dbReference type="InterPro" id="IPR013126">
    <property type="entry name" value="Hsp_70_fam"/>
</dbReference>
<dbReference type="EMBL" id="KF900417">
    <property type="protein sequence ID" value="AIE94214.1"/>
    <property type="molecule type" value="Genomic_DNA"/>
</dbReference>
<protein>
    <submittedName>
        <fullName evidence="5">Chaperone protein (DnaK)</fullName>
    </submittedName>
</protein>
<dbReference type="InterPro" id="IPR018181">
    <property type="entry name" value="Heat_shock_70_CS"/>
</dbReference>
<comment type="similarity">
    <text evidence="1">Belongs to the heat shock protein 70 family.</text>
</comment>
<accession>A0A075FSA8</accession>